<dbReference type="Proteomes" id="UP000838756">
    <property type="component" value="Unassembled WGS sequence"/>
</dbReference>
<evidence type="ECO:0000313" key="1">
    <source>
        <dbReference type="EMBL" id="CAH2217051.1"/>
    </source>
</evidence>
<gene>
    <name evidence="1" type="primary">jg3989</name>
    <name evidence="1" type="ORF">PAEG_LOCUS4973</name>
</gene>
<protein>
    <submittedName>
        <fullName evidence="1">Jg3989 protein</fullName>
    </submittedName>
</protein>
<dbReference type="EMBL" id="CAKXAJ010017676">
    <property type="protein sequence ID" value="CAH2217051.1"/>
    <property type="molecule type" value="Genomic_DNA"/>
</dbReference>
<name>A0A8S4QQL2_9NEOP</name>
<dbReference type="AlphaFoldDB" id="A0A8S4QQL2"/>
<reference evidence="1" key="1">
    <citation type="submission" date="2022-03" db="EMBL/GenBank/DDBJ databases">
        <authorList>
            <person name="Lindestad O."/>
        </authorList>
    </citation>
    <scope>NUCLEOTIDE SEQUENCE</scope>
</reference>
<proteinExistence type="predicted"/>
<comment type="caution">
    <text evidence="1">The sequence shown here is derived from an EMBL/GenBank/DDBJ whole genome shotgun (WGS) entry which is preliminary data.</text>
</comment>
<evidence type="ECO:0000313" key="2">
    <source>
        <dbReference type="Proteomes" id="UP000838756"/>
    </source>
</evidence>
<sequence>MSVLRPPVTSGCACASGEHAKVALNDIMAAITRLQQILLSQCKLNCILFAFCYANELDGARLSLLPHTRMVLLTLRDGLRLMTWSSVVGEDVSRNLPVLLILKLTTPADMRPLRGPARLRRNNADASLIAPPLYLST</sequence>
<keyword evidence="2" id="KW-1185">Reference proteome</keyword>
<organism evidence="1 2">
    <name type="scientific">Pararge aegeria aegeria</name>
    <dbReference type="NCBI Taxonomy" id="348720"/>
    <lineage>
        <taxon>Eukaryota</taxon>
        <taxon>Metazoa</taxon>
        <taxon>Ecdysozoa</taxon>
        <taxon>Arthropoda</taxon>
        <taxon>Hexapoda</taxon>
        <taxon>Insecta</taxon>
        <taxon>Pterygota</taxon>
        <taxon>Neoptera</taxon>
        <taxon>Endopterygota</taxon>
        <taxon>Lepidoptera</taxon>
        <taxon>Glossata</taxon>
        <taxon>Ditrysia</taxon>
        <taxon>Papilionoidea</taxon>
        <taxon>Nymphalidae</taxon>
        <taxon>Satyrinae</taxon>
        <taxon>Satyrini</taxon>
        <taxon>Parargina</taxon>
        <taxon>Pararge</taxon>
    </lineage>
</organism>
<accession>A0A8S4QQL2</accession>